<keyword evidence="3 5" id="KW-1133">Transmembrane helix</keyword>
<dbReference type="HOGENOM" id="CLU_129387_0_0_5"/>
<keyword evidence="2 5" id="KW-0812">Transmembrane</keyword>
<evidence type="ECO:0008006" key="8">
    <source>
        <dbReference type="Google" id="ProtNLM"/>
    </source>
</evidence>
<comment type="subcellular location">
    <subcellularLocation>
        <location evidence="1">Membrane</location>
    </subcellularLocation>
</comment>
<feature type="transmembrane region" description="Helical" evidence="5">
    <location>
        <begin position="74"/>
        <end position="99"/>
    </location>
</feature>
<dbReference type="GO" id="GO:0016020">
    <property type="term" value="C:membrane"/>
    <property type="evidence" value="ECO:0007669"/>
    <property type="project" value="UniProtKB-SubCell"/>
</dbReference>
<evidence type="ECO:0000256" key="1">
    <source>
        <dbReference type="ARBA" id="ARBA00004370"/>
    </source>
</evidence>
<evidence type="ECO:0000256" key="3">
    <source>
        <dbReference type="ARBA" id="ARBA00022989"/>
    </source>
</evidence>
<dbReference type="InterPro" id="IPR023352">
    <property type="entry name" value="MAPEG-like_dom_sf"/>
</dbReference>
<dbReference type="OrthoDB" id="5516290at2"/>
<feature type="transmembrane region" description="Helical" evidence="5">
    <location>
        <begin position="6"/>
        <end position="26"/>
    </location>
</feature>
<evidence type="ECO:0000256" key="5">
    <source>
        <dbReference type="SAM" id="Phobius"/>
    </source>
</evidence>
<keyword evidence="4 5" id="KW-0472">Membrane</keyword>
<dbReference type="AlphaFoldDB" id="E0TCL3"/>
<gene>
    <name evidence="6" type="ordered locus">PB2503_02627</name>
</gene>
<dbReference type="Pfam" id="PF01124">
    <property type="entry name" value="MAPEG"/>
    <property type="match status" value="1"/>
</dbReference>
<dbReference type="eggNOG" id="COG5331">
    <property type="taxonomic scope" value="Bacteria"/>
</dbReference>
<reference evidence="7" key="1">
    <citation type="submission" date="2010-08" db="EMBL/GenBank/DDBJ databases">
        <title>Genome sequence of Parvularcula bermudensis HTCC2503.</title>
        <authorList>
            <person name="Kang D.-M."/>
            <person name="Oh H.-M."/>
            <person name="Cho J.-C."/>
        </authorList>
    </citation>
    <scope>NUCLEOTIDE SEQUENCE [LARGE SCALE GENOMIC DNA]</scope>
    <source>
        <strain evidence="7">ATCC BAA-594 / HTCC2503 / KCTC 12087</strain>
    </source>
</reference>
<dbReference type="Proteomes" id="UP000001302">
    <property type="component" value="Chromosome"/>
</dbReference>
<dbReference type="InterPro" id="IPR001129">
    <property type="entry name" value="Membr-assoc_MAPEG"/>
</dbReference>
<evidence type="ECO:0000256" key="4">
    <source>
        <dbReference type="ARBA" id="ARBA00023136"/>
    </source>
</evidence>
<dbReference type="SUPFAM" id="SSF161084">
    <property type="entry name" value="MAPEG domain-like"/>
    <property type="match status" value="1"/>
</dbReference>
<evidence type="ECO:0000313" key="6">
    <source>
        <dbReference type="EMBL" id="ADM08602.1"/>
    </source>
</evidence>
<keyword evidence="7" id="KW-1185">Reference proteome</keyword>
<dbReference type="EMBL" id="CP002156">
    <property type="protein sequence ID" value="ADM08602.1"/>
    <property type="molecule type" value="Genomic_DNA"/>
</dbReference>
<dbReference type="KEGG" id="pbr:PB2503_02627"/>
<dbReference type="RefSeq" id="WP_013299576.1">
    <property type="nucleotide sequence ID" value="NC_014414.1"/>
</dbReference>
<evidence type="ECO:0000313" key="7">
    <source>
        <dbReference type="Proteomes" id="UP000001302"/>
    </source>
</evidence>
<feature type="transmembrane region" description="Helical" evidence="5">
    <location>
        <begin position="111"/>
        <end position="138"/>
    </location>
</feature>
<reference evidence="6 7" key="2">
    <citation type="journal article" date="2011" name="J. Bacteriol.">
        <title>Complete genome sequence of strain HTCC2503T of Parvularcula bermudensis, the type species of the order "Parvularculales" in the class Alphaproteobacteria.</title>
        <authorList>
            <person name="Oh H.M."/>
            <person name="Kang I."/>
            <person name="Vergin K.L."/>
            <person name="Kang D."/>
            <person name="Rhee K.H."/>
            <person name="Giovannoni S.J."/>
            <person name="Cho J.C."/>
        </authorList>
    </citation>
    <scope>NUCLEOTIDE SEQUENCE [LARGE SCALE GENOMIC DNA]</scope>
    <source>
        <strain evidence="7">ATCC BAA-594 / HTCC2503 / KCTC 12087</strain>
    </source>
</reference>
<organism evidence="6 7">
    <name type="scientific">Parvularcula bermudensis (strain ATCC BAA-594 / HTCC2503 / KCTC 12087)</name>
    <dbReference type="NCBI Taxonomy" id="314260"/>
    <lineage>
        <taxon>Bacteria</taxon>
        <taxon>Pseudomonadati</taxon>
        <taxon>Pseudomonadota</taxon>
        <taxon>Alphaproteobacteria</taxon>
        <taxon>Parvularculales</taxon>
        <taxon>Parvularculaceae</taxon>
        <taxon>Parvularcula</taxon>
    </lineage>
</organism>
<evidence type="ECO:0000256" key="2">
    <source>
        <dbReference type="ARBA" id="ARBA00022692"/>
    </source>
</evidence>
<dbReference type="Gene3D" id="1.20.120.550">
    <property type="entry name" value="Membrane associated eicosanoid/glutathione metabolism-like domain"/>
    <property type="match status" value="1"/>
</dbReference>
<proteinExistence type="predicted"/>
<sequence>MTTEILAPAAALVLWSLFMLVWLLVVRFPAFRKAGINIAKVAPGSRGSSLDGILPDNVMWKSHNYQHLMEQPTIFYPVVIILALVGATGLDIGLAWAYVGLRIIHSIWQAVANIVLIRAGIFALSTLVLMALALRAFFAVM</sequence>
<dbReference type="STRING" id="314260.PB2503_02627"/>
<protein>
    <recommendedName>
        <fullName evidence="8">MAPEG family protein</fullName>
    </recommendedName>
</protein>
<name>E0TCL3_PARBH</name>
<accession>E0TCL3</accession>